<reference evidence="2 3" key="1">
    <citation type="submission" date="2016-08" db="EMBL/GenBank/DDBJ databases">
        <authorList>
            <person name="Seilhamer J.J."/>
        </authorList>
    </citation>
    <scope>NUCLEOTIDE SEQUENCE [LARGE SCALE GENOMIC DNA]</scope>
    <source>
        <strain evidence="2 3">A37T2</strain>
    </source>
</reference>
<feature type="chain" id="PRO_5008691511" evidence="1">
    <location>
        <begin position="20"/>
        <end position="114"/>
    </location>
</feature>
<dbReference type="EMBL" id="FMAR01000010">
    <property type="protein sequence ID" value="SCC47611.1"/>
    <property type="molecule type" value="Genomic_DNA"/>
</dbReference>
<keyword evidence="1" id="KW-0732">Signal</keyword>
<sequence length="114" mass="11896">MKKLKISLAAVAIALSVSAAFTTSKAASYRVSNYGVVAISGSYTYLKGEVVGGVHQPADLSTKTNLDYSCSDASTTCTVTITGTPVEVGTTNEWRILTSQTSVNSDGEFTAITF</sequence>
<dbReference type="RefSeq" id="WP_123891828.1">
    <property type="nucleotide sequence ID" value="NZ_FMAR01000010.1"/>
</dbReference>
<evidence type="ECO:0000256" key="1">
    <source>
        <dbReference type="SAM" id="SignalP"/>
    </source>
</evidence>
<accession>A0A1C4EVR3</accession>
<gene>
    <name evidence="2" type="ORF">GA0116948_11036</name>
</gene>
<evidence type="ECO:0000313" key="3">
    <source>
        <dbReference type="Proteomes" id="UP000242818"/>
    </source>
</evidence>
<proteinExistence type="predicted"/>
<dbReference type="STRING" id="1335309.GA0116948_11036"/>
<protein>
    <submittedName>
        <fullName evidence="2">Uncharacterized protein</fullName>
    </submittedName>
</protein>
<name>A0A1C4EVR3_9BACT</name>
<feature type="signal peptide" evidence="1">
    <location>
        <begin position="1"/>
        <end position="19"/>
    </location>
</feature>
<evidence type="ECO:0000313" key="2">
    <source>
        <dbReference type="EMBL" id="SCC47611.1"/>
    </source>
</evidence>
<dbReference type="Proteomes" id="UP000242818">
    <property type="component" value="Unassembled WGS sequence"/>
</dbReference>
<dbReference type="AlphaFoldDB" id="A0A1C4EVR3"/>
<keyword evidence="3" id="KW-1185">Reference proteome</keyword>
<organism evidence="2 3">
    <name type="scientific">Chitinophaga costaii</name>
    <dbReference type="NCBI Taxonomy" id="1335309"/>
    <lineage>
        <taxon>Bacteria</taxon>
        <taxon>Pseudomonadati</taxon>
        <taxon>Bacteroidota</taxon>
        <taxon>Chitinophagia</taxon>
        <taxon>Chitinophagales</taxon>
        <taxon>Chitinophagaceae</taxon>
        <taxon>Chitinophaga</taxon>
    </lineage>
</organism>